<gene>
    <name evidence="1" type="ORF">PanWU01x14_326020</name>
</gene>
<dbReference type="Proteomes" id="UP000237105">
    <property type="component" value="Unassembled WGS sequence"/>
</dbReference>
<dbReference type="OrthoDB" id="1749965at2759"/>
<evidence type="ECO:0000313" key="1">
    <source>
        <dbReference type="EMBL" id="PON36744.1"/>
    </source>
</evidence>
<sequence length="72" mass="8458">METQNFKAEQPKFQCQSNSKLVFESHQRRTANYKPSIWKYDFLESLNSKYDIKVLESKSIKDLPWAGLSPSD</sequence>
<keyword evidence="2" id="KW-1185">Reference proteome</keyword>
<dbReference type="AlphaFoldDB" id="A0A2P5AJR6"/>
<dbReference type="EMBL" id="JXTB01000555">
    <property type="protein sequence ID" value="PON36744.1"/>
    <property type="molecule type" value="Genomic_DNA"/>
</dbReference>
<organism evidence="1 2">
    <name type="scientific">Parasponia andersonii</name>
    <name type="common">Sponia andersonii</name>
    <dbReference type="NCBI Taxonomy" id="3476"/>
    <lineage>
        <taxon>Eukaryota</taxon>
        <taxon>Viridiplantae</taxon>
        <taxon>Streptophyta</taxon>
        <taxon>Embryophyta</taxon>
        <taxon>Tracheophyta</taxon>
        <taxon>Spermatophyta</taxon>
        <taxon>Magnoliopsida</taxon>
        <taxon>eudicotyledons</taxon>
        <taxon>Gunneridae</taxon>
        <taxon>Pentapetalae</taxon>
        <taxon>rosids</taxon>
        <taxon>fabids</taxon>
        <taxon>Rosales</taxon>
        <taxon>Cannabaceae</taxon>
        <taxon>Parasponia</taxon>
    </lineage>
</organism>
<name>A0A2P5AJR6_PARAD</name>
<comment type="caution">
    <text evidence="1">The sequence shown here is derived from an EMBL/GenBank/DDBJ whole genome shotgun (WGS) entry which is preliminary data.</text>
</comment>
<accession>A0A2P5AJR6</accession>
<proteinExistence type="predicted"/>
<reference evidence="2" key="1">
    <citation type="submission" date="2016-06" db="EMBL/GenBank/DDBJ databases">
        <title>Parallel loss of symbiosis genes in relatives of nitrogen-fixing non-legume Parasponia.</title>
        <authorList>
            <person name="Van Velzen R."/>
            <person name="Holmer R."/>
            <person name="Bu F."/>
            <person name="Rutten L."/>
            <person name="Van Zeijl A."/>
            <person name="Liu W."/>
            <person name="Santuari L."/>
            <person name="Cao Q."/>
            <person name="Sharma T."/>
            <person name="Shen D."/>
            <person name="Roswanjaya Y."/>
            <person name="Wardhani T."/>
            <person name="Kalhor M.S."/>
            <person name="Jansen J."/>
            <person name="Van den Hoogen J."/>
            <person name="Gungor B."/>
            <person name="Hartog M."/>
            <person name="Hontelez J."/>
            <person name="Verver J."/>
            <person name="Yang W.-C."/>
            <person name="Schijlen E."/>
            <person name="Repin R."/>
            <person name="Schilthuizen M."/>
            <person name="Schranz E."/>
            <person name="Heidstra R."/>
            <person name="Miyata K."/>
            <person name="Fedorova E."/>
            <person name="Kohlen W."/>
            <person name="Bisseling T."/>
            <person name="Smit S."/>
            <person name="Geurts R."/>
        </authorList>
    </citation>
    <scope>NUCLEOTIDE SEQUENCE [LARGE SCALE GENOMIC DNA]</scope>
    <source>
        <strain evidence="2">cv. WU1-14</strain>
    </source>
</reference>
<protein>
    <submittedName>
        <fullName evidence="1">Uncharacterized protein</fullName>
    </submittedName>
</protein>
<evidence type="ECO:0000313" key="2">
    <source>
        <dbReference type="Proteomes" id="UP000237105"/>
    </source>
</evidence>